<proteinExistence type="predicted"/>
<reference evidence="2 3" key="1">
    <citation type="journal article" date="2020" name="ISME J.">
        <title>Uncovering the hidden diversity of litter-decomposition mechanisms in mushroom-forming fungi.</title>
        <authorList>
            <person name="Floudas D."/>
            <person name="Bentzer J."/>
            <person name="Ahren D."/>
            <person name="Johansson T."/>
            <person name="Persson P."/>
            <person name="Tunlid A."/>
        </authorList>
    </citation>
    <scope>NUCLEOTIDE SEQUENCE [LARGE SCALE GENOMIC DNA]</scope>
    <source>
        <strain evidence="2 3">CBS 175.51</strain>
    </source>
</reference>
<feature type="compositionally biased region" description="Basic and acidic residues" evidence="1">
    <location>
        <begin position="13"/>
        <end position="31"/>
    </location>
</feature>
<dbReference type="Proteomes" id="UP000541558">
    <property type="component" value="Unassembled WGS sequence"/>
</dbReference>
<dbReference type="InterPro" id="IPR004242">
    <property type="entry name" value="Transposase_21"/>
</dbReference>
<name>A0A8H5C566_9AGAR</name>
<dbReference type="PANTHER" id="PTHR46579:SF1">
    <property type="entry name" value="F5_8 TYPE C DOMAIN-CONTAINING PROTEIN"/>
    <property type="match status" value="1"/>
</dbReference>
<feature type="region of interest" description="Disordered" evidence="1">
    <location>
        <begin position="986"/>
        <end position="1007"/>
    </location>
</feature>
<accession>A0A8H5C566</accession>
<dbReference type="Pfam" id="PF02992">
    <property type="entry name" value="Transposase_21"/>
    <property type="match status" value="1"/>
</dbReference>
<dbReference type="AlphaFoldDB" id="A0A8H5C566"/>
<sequence length="1007" mass="113283">MIQISRATYYRHNPKENRTGRASRDGQRRAESPAAEVPQPEDAGIPLRSSSPIHPLPEPTFIEPVGPAGQQQQRSDPAQAPVNPQVGHGPEPVPVAAPGNPHGVPAQGAAQQQGLGSQDGNGSQGGGQQEGQGDQEEEDDMPTATLENLKESLQFIQDIRDALISDDIFPKDLQAAVLEPIEEIFNLDDDDVKLSLTAYLSISNASEEVYRKIQKMVKERYPDSQMLSFEQIKKKVQEFSRVTPIVSHMCVNSCVAFTSKYKDLHACPRCGQLRYRTKGKNTKIPRRKFYTLPIGAVIQSMYRNPTTARYMAYRRTKTMENLNRFVNPVTGEIYVTEFDDYTSGEDYLRCTLSGIIGLDDCVLMISMDGAQLYRQKQSDCWIYIWVLMDLPPELRYKKEFIIPGAVIPGPNAPKVPDSFLFPGLAHVSSLQVSGLKIWDASVPRTFPSKPVTAFTTADGPAMVDFNGFVGHKGFEGCREFCNIQGRRCSCQSKTYYPALLKPDDYDVPGSSHPDVDILNHIHNHEIPGYTQAQYNQRLKILQSASTPSQYRLFRRNTGLSKPSIFSGMHVYPPMPAMFPSDVMHLLGLNIPDNILSVFRGTIPCQAGDSKDTWDFARTLDMSHPTLSNISTAGTAQEFLIYIYDLLPAILYRVMDETYWRTFCKLCAAVKIILQRRITREQVQEAHKLLLEFVVEFELKFVQRKASRIHFIRPCIHNLTHLATSTIRIGPHCIVNQYPMERTIGNIVEEIKQHTNASGNASQRAIRRAQVNTVKALIRDDTHGKPQTSSRFPRLVAGQGYTILWPKERTANGKLLPRDEFDALDEFLTREDVDSNATAENTRVKKWGRLQLPSGDIARSLWQESKRSTDGAMRITRMVKFEHEDLVRFGEVMYYFGLQLGDDEKIHHLTMISPTSLLDRTVLDKSSGALRMCTFTSGESLLVVRVSAIQSIVSLLPFPLMEGEKLLSDKDYFVVENFGRELSALTESSTSLYDEGEPQPAEDEDDDE</sequence>
<feature type="compositionally biased region" description="Acidic residues" evidence="1">
    <location>
        <begin position="993"/>
        <end position="1007"/>
    </location>
</feature>
<keyword evidence="3" id="KW-1185">Reference proteome</keyword>
<dbReference type="OrthoDB" id="2669721at2759"/>
<protein>
    <recommendedName>
        <fullName evidence="4">Transposase family Tnp2 protein</fullName>
    </recommendedName>
</protein>
<evidence type="ECO:0008006" key="4">
    <source>
        <dbReference type="Google" id="ProtNLM"/>
    </source>
</evidence>
<dbReference type="PANTHER" id="PTHR46579">
    <property type="entry name" value="F5/8 TYPE C DOMAIN-CONTAINING PROTEIN-RELATED"/>
    <property type="match status" value="1"/>
</dbReference>
<evidence type="ECO:0000256" key="1">
    <source>
        <dbReference type="SAM" id="MobiDB-lite"/>
    </source>
</evidence>
<comment type="caution">
    <text evidence="2">The sequence shown here is derived from an EMBL/GenBank/DDBJ whole genome shotgun (WGS) entry which is preliminary data.</text>
</comment>
<organism evidence="2 3">
    <name type="scientific">Ephemerocybe angulata</name>
    <dbReference type="NCBI Taxonomy" id="980116"/>
    <lineage>
        <taxon>Eukaryota</taxon>
        <taxon>Fungi</taxon>
        <taxon>Dikarya</taxon>
        <taxon>Basidiomycota</taxon>
        <taxon>Agaricomycotina</taxon>
        <taxon>Agaricomycetes</taxon>
        <taxon>Agaricomycetidae</taxon>
        <taxon>Agaricales</taxon>
        <taxon>Agaricineae</taxon>
        <taxon>Psathyrellaceae</taxon>
        <taxon>Ephemerocybe</taxon>
    </lineage>
</organism>
<evidence type="ECO:0000313" key="2">
    <source>
        <dbReference type="EMBL" id="KAF5334328.1"/>
    </source>
</evidence>
<feature type="compositionally biased region" description="Low complexity" evidence="1">
    <location>
        <begin position="103"/>
        <end position="116"/>
    </location>
</feature>
<feature type="compositionally biased region" description="Gly residues" evidence="1">
    <location>
        <begin position="117"/>
        <end position="130"/>
    </location>
</feature>
<feature type="region of interest" description="Disordered" evidence="1">
    <location>
        <begin position="1"/>
        <end position="142"/>
    </location>
</feature>
<dbReference type="EMBL" id="JAACJK010000072">
    <property type="protein sequence ID" value="KAF5334328.1"/>
    <property type="molecule type" value="Genomic_DNA"/>
</dbReference>
<evidence type="ECO:0000313" key="3">
    <source>
        <dbReference type="Proteomes" id="UP000541558"/>
    </source>
</evidence>
<gene>
    <name evidence="2" type="ORF">D9611_014143</name>
</gene>